<dbReference type="PIRSF" id="PIRSF003113">
    <property type="entry name" value="BolA"/>
    <property type="match status" value="1"/>
</dbReference>
<dbReference type="InterPro" id="IPR002634">
    <property type="entry name" value="BolA"/>
</dbReference>
<reference evidence="3 4" key="1">
    <citation type="submission" date="2023-01" db="EMBL/GenBank/DDBJ databases">
        <title>Analysis of 21 Apiospora genomes using comparative genomics revels a genus with tremendous synthesis potential of carbohydrate active enzymes and secondary metabolites.</title>
        <authorList>
            <person name="Sorensen T."/>
        </authorList>
    </citation>
    <scope>NUCLEOTIDE SEQUENCE [LARGE SCALE GENOMIC DNA]</scope>
    <source>
        <strain evidence="3 4">CBS 117206</strain>
    </source>
</reference>
<dbReference type="EMBL" id="JAQQWP010000001">
    <property type="protein sequence ID" value="KAK8132510.1"/>
    <property type="molecule type" value="Genomic_DNA"/>
</dbReference>
<dbReference type="PANTHER" id="PTHR46230">
    <property type="match status" value="1"/>
</dbReference>
<dbReference type="Gene3D" id="3.30.300.90">
    <property type="entry name" value="BolA-like"/>
    <property type="match status" value="1"/>
</dbReference>
<comment type="caution">
    <text evidence="3">The sequence shown here is derived from an EMBL/GenBank/DDBJ whole genome shotgun (WGS) entry which is preliminary data.</text>
</comment>
<dbReference type="PANTHER" id="PTHR46230:SF7">
    <property type="entry name" value="BOLA-LIKE PROTEIN 1"/>
    <property type="match status" value="1"/>
</dbReference>
<keyword evidence="4" id="KW-1185">Reference proteome</keyword>
<dbReference type="AlphaFoldDB" id="A0AAW0RC83"/>
<accession>A0AAW0RC83</accession>
<dbReference type="Proteomes" id="UP001392437">
    <property type="component" value="Unassembled WGS sequence"/>
</dbReference>
<gene>
    <name evidence="3" type="ORF">PG999_000683</name>
</gene>
<dbReference type="SUPFAM" id="SSF82657">
    <property type="entry name" value="BolA-like"/>
    <property type="match status" value="1"/>
</dbReference>
<dbReference type="GO" id="GO:0005759">
    <property type="term" value="C:mitochondrial matrix"/>
    <property type="evidence" value="ECO:0007669"/>
    <property type="project" value="TreeGrafter"/>
</dbReference>
<feature type="region of interest" description="Disordered" evidence="2">
    <location>
        <begin position="90"/>
        <end position="119"/>
    </location>
</feature>
<evidence type="ECO:0000256" key="1">
    <source>
        <dbReference type="RuleBase" id="RU003860"/>
    </source>
</evidence>
<name>A0AAW0RC83_9PEZI</name>
<evidence type="ECO:0000313" key="4">
    <source>
        <dbReference type="Proteomes" id="UP001392437"/>
    </source>
</evidence>
<sequence>MATPSKTPMEDTIRSKLTASLAPSRLDIYNDSHKHAHHAPMADSTSKETHFRLVIASPEFRAKARPARHRMVYALLRDEMAQDHGIHALQLKTLTPEEDAPADAGEGDQSAEAKEAESG</sequence>
<dbReference type="InterPro" id="IPR036065">
    <property type="entry name" value="BolA-like_sf"/>
</dbReference>
<evidence type="ECO:0000313" key="3">
    <source>
        <dbReference type="EMBL" id="KAK8132510.1"/>
    </source>
</evidence>
<evidence type="ECO:0000256" key="2">
    <source>
        <dbReference type="SAM" id="MobiDB-lite"/>
    </source>
</evidence>
<dbReference type="Pfam" id="PF01722">
    <property type="entry name" value="BolA"/>
    <property type="match status" value="1"/>
</dbReference>
<evidence type="ECO:0008006" key="5">
    <source>
        <dbReference type="Google" id="ProtNLM"/>
    </source>
</evidence>
<protein>
    <recommendedName>
        <fullName evidence="5">Transcriptional regulator, BolA protein family</fullName>
    </recommendedName>
</protein>
<proteinExistence type="inferred from homology"/>
<organism evidence="3 4">
    <name type="scientific">Apiospora kogelbergensis</name>
    <dbReference type="NCBI Taxonomy" id="1337665"/>
    <lineage>
        <taxon>Eukaryota</taxon>
        <taxon>Fungi</taxon>
        <taxon>Dikarya</taxon>
        <taxon>Ascomycota</taxon>
        <taxon>Pezizomycotina</taxon>
        <taxon>Sordariomycetes</taxon>
        <taxon>Xylariomycetidae</taxon>
        <taxon>Amphisphaeriales</taxon>
        <taxon>Apiosporaceae</taxon>
        <taxon>Apiospora</taxon>
    </lineage>
</organism>
<comment type="similarity">
    <text evidence="1">Belongs to the BolA/IbaG family.</text>
</comment>
<dbReference type="GO" id="GO:0044572">
    <property type="term" value="P:[4Fe-4S] cluster assembly"/>
    <property type="evidence" value="ECO:0007669"/>
    <property type="project" value="TreeGrafter"/>
</dbReference>